<dbReference type="AlphaFoldDB" id="A0A1R3JWS3"/>
<name>A0A1R3JWS3_COCAP</name>
<evidence type="ECO:0000313" key="3">
    <source>
        <dbReference type="Proteomes" id="UP000188268"/>
    </source>
</evidence>
<sequence>MKNWRKERQEEEDDFAGRVEAKGENLGKKKKGDFKETAGRDLEKEGIRKI</sequence>
<protein>
    <submittedName>
        <fullName evidence="2">Uncharacterized protein</fullName>
    </submittedName>
</protein>
<dbReference type="EMBL" id="AWWV01006894">
    <property type="protein sequence ID" value="OMO99312.1"/>
    <property type="molecule type" value="Genomic_DNA"/>
</dbReference>
<dbReference type="Proteomes" id="UP000188268">
    <property type="component" value="Unassembled WGS sequence"/>
</dbReference>
<accession>A0A1R3JWS3</accession>
<proteinExistence type="predicted"/>
<comment type="caution">
    <text evidence="2">The sequence shown here is derived from an EMBL/GenBank/DDBJ whole genome shotgun (WGS) entry which is preliminary data.</text>
</comment>
<evidence type="ECO:0000256" key="1">
    <source>
        <dbReference type="SAM" id="MobiDB-lite"/>
    </source>
</evidence>
<evidence type="ECO:0000313" key="2">
    <source>
        <dbReference type="EMBL" id="OMO99312.1"/>
    </source>
</evidence>
<feature type="region of interest" description="Disordered" evidence="1">
    <location>
        <begin position="1"/>
        <end position="50"/>
    </location>
</feature>
<dbReference type="Gramene" id="OMO99312">
    <property type="protein sequence ID" value="OMO99312"/>
    <property type="gene ID" value="CCACVL1_03859"/>
</dbReference>
<organism evidence="2 3">
    <name type="scientific">Corchorus capsularis</name>
    <name type="common">Jute</name>
    <dbReference type="NCBI Taxonomy" id="210143"/>
    <lineage>
        <taxon>Eukaryota</taxon>
        <taxon>Viridiplantae</taxon>
        <taxon>Streptophyta</taxon>
        <taxon>Embryophyta</taxon>
        <taxon>Tracheophyta</taxon>
        <taxon>Spermatophyta</taxon>
        <taxon>Magnoliopsida</taxon>
        <taxon>eudicotyledons</taxon>
        <taxon>Gunneridae</taxon>
        <taxon>Pentapetalae</taxon>
        <taxon>rosids</taxon>
        <taxon>malvids</taxon>
        <taxon>Malvales</taxon>
        <taxon>Malvaceae</taxon>
        <taxon>Grewioideae</taxon>
        <taxon>Apeibeae</taxon>
        <taxon>Corchorus</taxon>
    </lineage>
</organism>
<gene>
    <name evidence="2" type="ORF">CCACVL1_03859</name>
</gene>
<keyword evidence="3" id="KW-1185">Reference proteome</keyword>
<reference evidence="2 3" key="1">
    <citation type="submission" date="2013-09" db="EMBL/GenBank/DDBJ databases">
        <title>Corchorus capsularis genome sequencing.</title>
        <authorList>
            <person name="Alam M."/>
            <person name="Haque M.S."/>
            <person name="Islam M.S."/>
            <person name="Emdad E.M."/>
            <person name="Islam M.M."/>
            <person name="Ahmed B."/>
            <person name="Halim A."/>
            <person name="Hossen Q.M.M."/>
            <person name="Hossain M.Z."/>
            <person name="Ahmed R."/>
            <person name="Khan M.M."/>
            <person name="Islam R."/>
            <person name="Rashid M.M."/>
            <person name="Khan S.A."/>
            <person name="Rahman M.S."/>
            <person name="Alam M."/>
        </authorList>
    </citation>
    <scope>NUCLEOTIDE SEQUENCE [LARGE SCALE GENOMIC DNA]</scope>
    <source>
        <strain evidence="3">cv. CVL-1</strain>
        <tissue evidence="2">Whole seedling</tissue>
    </source>
</reference>